<protein>
    <recommendedName>
        <fullName evidence="2">Antitoxin</fullName>
    </recommendedName>
</protein>
<dbReference type="AlphaFoldDB" id="A0AAU8JC50"/>
<dbReference type="InterPro" id="IPR006442">
    <property type="entry name" value="Antitoxin_Phd/YefM"/>
</dbReference>
<proteinExistence type="inferred from homology"/>
<comment type="function">
    <text evidence="2">Antitoxin component of a type II toxin-antitoxin (TA) system.</text>
</comment>
<dbReference type="Pfam" id="PF02604">
    <property type="entry name" value="PhdYeFM_antitox"/>
    <property type="match status" value="1"/>
</dbReference>
<reference evidence="3" key="1">
    <citation type="submission" date="2024-07" db="EMBL/GenBank/DDBJ databases">
        <authorList>
            <person name="Kim Y.J."/>
            <person name="Jeong J.Y."/>
        </authorList>
    </citation>
    <scope>NUCLEOTIDE SEQUENCE</scope>
    <source>
        <strain evidence="3">GIHE-MW2</strain>
    </source>
</reference>
<dbReference type="EMBL" id="CP159837">
    <property type="protein sequence ID" value="XCM36327.1"/>
    <property type="molecule type" value="Genomic_DNA"/>
</dbReference>
<comment type="similarity">
    <text evidence="1 2">Belongs to the phD/YefM antitoxin family.</text>
</comment>
<evidence type="ECO:0000256" key="2">
    <source>
        <dbReference type="RuleBase" id="RU362080"/>
    </source>
</evidence>
<sequence length="78" mass="8838">MKYLNLQENNPELTAIIDEIAANQSEVIITRNGLPVARIVPYPISETPKKNYPLRGMPIKISDDFDEPMPELWDALGE</sequence>
<evidence type="ECO:0000256" key="1">
    <source>
        <dbReference type="ARBA" id="ARBA00009981"/>
    </source>
</evidence>
<organism evidence="3">
    <name type="scientific">Planktothricoides raciborskii GIHE-MW2</name>
    <dbReference type="NCBI Taxonomy" id="2792601"/>
    <lineage>
        <taxon>Bacteria</taxon>
        <taxon>Bacillati</taxon>
        <taxon>Cyanobacteriota</taxon>
        <taxon>Cyanophyceae</taxon>
        <taxon>Oscillatoriophycideae</taxon>
        <taxon>Oscillatoriales</taxon>
        <taxon>Oscillatoriaceae</taxon>
        <taxon>Planktothricoides</taxon>
    </lineage>
</organism>
<accession>A0AAU8JC50</accession>
<name>A0AAU8JC50_9CYAN</name>
<dbReference type="SUPFAM" id="SSF143120">
    <property type="entry name" value="YefM-like"/>
    <property type="match status" value="1"/>
</dbReference>
<dbReference type="InterPro" id="IPR036165">
    <property type="entry name" value="YefM-like_sf"/>
</dbReference>
<dbReference type="RefSeq" id="WP_354635154.1">
    <property type="nucleotide sequence ID" value="NZ_CP159837.1"/>
</dbReference>
<gene>
    <name evidence="3" type="ORF">ABWT76_005082</name>
</gene>
<dbReference type="Gene3D" id="3.40.1620.10">
    <property type="entry name" value="YefM-like domain"/>
    <property type="match status" value="1"/>
</dbReference>
<dbReference type="NCBIfam" id="TIGR01552">
    <property type="entry name" value="phd_fam"/>
    <property type="match status" value="1"/>
</dbReference>
<evidence type="ECO:0000313" key="3">
    <source>
        <dbReference type="EMBL" id="XCM36327.1"/>
    </source>
</evidence>